<feature type="domain" description="TFIIS N-terminal" evidence="5">
    <location>
        <begin position="106"/>
        <end position="182"/>
    </location>
</feature>
<dbReference type="Proteomes" id="UP001634007">
    <property type="component" value="Unassembled WGS sequence"/>
</dbReference>
<evidence type="ECO:0000256" key="1">
    <source>
        <dbReference type="ARBA" id="ARBA00004123"/>
    </source>
</evidence>
<keyword evidence="7" id="KW-1185">Reference proteome</keyword>
<dbReference type="InterPro" id="IPR003617">
    <property type="entry name" value="TFIIS/CRSP70_N_sub"/>
</dbReference>
<evidence type="ECO:0000313" key="7">
    <source>
        <dbReference type="Proteomes" id="UP001634007"/>
    </source>
</evidence>
<dbReference type="PROSITE" id="PS51319">
    <property type="entry name" value="TFIIS_N"/>
    <property type="match status" value="1"/>
</dbReference>
<evidence type="ECO:0000256" key="4">
    <source>
        <dbReference type="SAM" id="MobiDB-lite"/>
    </source>
</evidence>
<comment type="caution">
    <text evidence="6">The sequence shown here is derived from an EMBL/GenBank/DDBJ whole genome shotgun (WGS) entry which is preliminary data.</text>
</comment>
<dbReference type="Gene3D" id="1.20.930.10">
    <property type="entry name" value="Conserved domain common to transcription factors TFIIS, elongin A, CRSP70"/>
    <property type="match status" value="1"/>
</dbReference>
<reference evidence="6 7" key="1">
    <citation type="submission" date="2024-11" db="EMBL/GenBank/DDBJ databases">
        <title>Chromosome-level genome assembly of Eucalyptus globulus Labill. provides insights into its genome evolution.</title>
        <authorList>
            <person name="Li X."/>
        </authorList>
    </citation>
    <scope>NUCLEOTIDE SEQUENCE [LARGE SCALE GENOMIC DNA]</scope>
    <source>
        <strain evidence="6">CL2024</strain>
        <tissue evidence="6">Fresh tender leaves</tissue>
    </source>
</reference>
<dbReference type="PANTHER" id="PTHR46554">
    <property type="entry name" value="MEDIATOR OF RNA POLYMERASE II TRANSCRIPTION SUBUNIT 26A-RELATED"/>
    <property type="match status" value="1"/>
</dbReference>
<dbReference type="Pfam" id="PF08711">
    <property type="entry name" value="Med26"/>
    <property type="match status" value="1"/>
</dbReference>
<proteinExistence type="predicted"/>
<name>A0ABD3IL70_EUCGL</name>
<dbReference type="EMBL" id="JBJKBG010000011">
    <property type="protein sequence ID" value="KAL3715704.1"/>
    <property type="molecule type" value="Genomic_DNA"/>
</dbReference>
<feature type="region of interest" description="Disordered" evidence="4">
    <location>
        <begin position="281"/>
        <end position="326"/>
    </location>
</feature>
<comment type="subcellular location">
    <subcellularLocation>
        <location evidence="1 3">Nucleus</location>
    </subcellularLocation>
</comment>
<dbReference type="AlphaFoldDB" id="A0ABD3IL70"/>
<organism evidence="6 7">
    <name type="scientific">Eucalyptus globulus</name>
    <name type="common">Tasmanian blue gum</name>
    <dbReference type="NCBI Taxonomy" id="34317"/>
    <lineage>
        <taxon>Eukaryota</taxon>
        <taxon>Viridiplantae</taxon>
        <taxon>Streptophyta</taxon>
        <taxon>Embryophyta</taxon>
        <taxon>Tracheophyta</taxon>
        <taxon>Spermatophyta</taxon>
        <taxon>Magnoliopsida</taxon>
        <taxon>eudicotyledons</taxon>
        <taxon>Gunneridae</taxon>
        <taxon>Pentapetalae</taxon>
        <taxon>rosids</taxon>
        <taxon>malvids</taxon>
        <taxon>Myrtales</taxon>
        <taxon>Myrtaceae</taxon>
        <taxon>Myrtoideae</taxon>
        <taxon>Eucalypteae</taxon>
        <taxon>Eucalyptus</taxon>
    </lineage>
</organism>
<accession>A0ABD3IL70</accession>
<evidence type="ECO:0000313" key="6">
    <source>
        <dbReference type="EMBL" id="KAL3715704.1"/>
    </source>
</evidence>
<protein>
    <recommendedName>
        <fullName evidence="5">TFIIS N-terminal domain-containing protein</fullName>
    </recommendedName>
</protein>
<dbReference type="CDD" id="cd00183">
    <property type="entry name" value="TFIIS_I"/>
    <property type="match status" value="1"/>
</dbReference>
<evidence type="ECO:0000259" key="5">
    <source>
        <dbReference type="PROSITE" id="PS51319"/>
    </source>
</evidence>
<sequence length="326" mass="36970">MSKSLDYWRAFFRGTNADVFEFIDNAIAVAAHDLPDDFRSRRGRIMERLYSCETGRHAPSEESEANGDSGVDVEQEAVGMDKESCCSCGEARAFADETDERSRVFGEVLRIKQVLDKSRLESASALSESLRRLQSMAITLDILETTKIGISVNNLRRNCRSKQIAQLAHGIIGQWKAMVDPDGNPCNIREKNSAIQKPTQQLRVVKPNGSSQSDLRTTPPDEIMLEKFDKERKARLEKPNKVAVCSKRQLAGQKDKLKFLQEVAIEIKFEAAKRRIQERYQREANAKKQRAIQDLNLPHLPKQAASDMTRHSTTERSHKQQTNGQR</sequence>
<dbReference type="InterPro" id="IPR017923">
    <property type="entry name" value="TFIIS_N"/>
</dbReference>
<dbReference type="SMART" id="SM00509">
    <property type="entry name" value="TFS2N"/>
    <property type="match status" value="1"/>
</dbReference>
<evidence type="ECO:0000256" key="3">
    <source>
        <dbReference type="PROSITE-ProRule" id="PRU00649"/>
    </source>
</evidence>
<dbReference type="PANTHER" id="PTHR46554:SF2">
    <property type="entry name" value="TFIIS N-TERMINAL DOMAIN-CONTAINING PROTEIN"/>
    <property type="match status" value="1"/>
</dbReference>
<dbReference type="InterPro" id="IPR035441">
    <property type="entry name" value="TFIIS/LEDGF_dom_sf"/>
</dbReference>
<gene>
    <name evidence="6" type="ORF">ACJRO7_007444</name>
</gene>
<dbReference type="SUPFAM" id="SSF47676">
    <property type="entry name" value="Conserved domain common to transcription factors TFIIS, elongin A, CRSP70"/>
    <property type="match status" value="1"/>
</dbReference>
<evidence type="ECO:0000256" key="2">
    <source>
        <dbReference type="ARBA" id="ARBA00023242"/>
    </source>
</evidence>
<dbReference type="GO" id="GO:0005634">
    <property type="term" value="C:nucleus"/>
    <property type="evidence" value="ECO:0007669"/>
    <property type="project" value="UniProtKB-SubCell"/>
</dbReference>
<keyword evidence="2 3" id="KW-0539">Nucleus</keyword>
<feature type="compositionally biased region" description="Basic and acidic residues" evidence="4">
    <location>
        <begin position="308"/>
        <end position="318"/>
    </location>
</feature>